<dbReference type="Proteomes" id="UP000240971">
    <property type="component" value="Unassembled WGS sequence"/>
</dbReference>
<accession>A0A2P8HJD5</accession>
<proteinExistence type="predicted"/>
<protein>
    <submittedName>
        <fullName evidence="2">Uncharacterized protein</fullName>
    </submittedName>
</protein>
<evidence type="ECO:0000313" key="2">
    <source>
        <dbReference type="EMBL" id="PSL46337.1"/>
    </source>
</evidence>
<gene>
    <name evidence="2" type="ORF">CLV51_103315</name>
</gene>
<dbReference type="OrthoDB" id="9967329at2"/>
<evidence type="ECO:0000256" key="1">
    <source>
        <dbReference type="SAM" id="MobiDB-lite"/>
    </source>
</evidence>
<reference evidence="2 3" key="1">
    <citation type="submission" date="2018-03" db="EMBL/GenBank/DDBJ databases">
        <title>Genomic Encyclopedia of Archaeal and Bacterial Type Strains, Phase II (KMG-II): from individual species to whole genera.</title>
        <authorList>
            <person name="Goeker M."/>
        </authorList>
    </citation>
    <scope>NUCLEOTIDE SEQUENCE [LARGE SCALE GENOMIC DNA]</scope>
    <source>
        <strain evidence="2 3">DSM 24859</strain>
    </source>
</reference>
<dbReference type="RefSeq" id="WP_106529123.1">
    <property type="nucleotide sequence ID" value="NZ_PYAW01000003.1"/>
</dbReference>
<feature type="compositionally biased region" description="Basic and acidic residues" evidence="1">
    <location>
        <begin position="353"/>
        <end position="380"/>
    </location>
</feature>
<keyword evidence="3" id="KW-1185">Reference proteome</keyword>
<comment type="caution">
    <text evidence="2">The sequence shown here is derived from an EMBL/GenBank/DDBJ whole genome shotgun (WGS) entry which is preliminary data.</text>
</comment>
<organism evidence="2 3">
    <name type="scientific">Chitinophaga niastensis</name>
    <dbReference type="NCBI Taxonomy" id="536980"/>
    <lineage>
        <taxon>Bacteria</taxon>
        <taxon>Pseudomonadati</taxon>
        <taxon>Bacteroidota</taxon>
        <taxon>Chitinophagia</taxon>
        <taxon>Chitinophagales</taxon>
        <taxon>Chitinophagaceae</taxon>
        <taxon>Chitinophaga</taxon>
    </lineage>
</organism>
<feature type="compositionally biased region" description="Basic and acidic residues" evidence="1">
    <location>
        <begin position="215"/>
        <end position="227"/>
    </location>
</feature>
<sequence>MEQRREKARSNHLQNRSVANNTHSAGIALPAVVAFRKSGNELPLDKGYLPAMDHSKQVLQPKWDPSRERGAAFEWDTLMDGVRWYADEAGNMWYKVIAPGRQDYREGEGDHKKWVEWHLARRSTHPEEYPVPAGFLGALNPKADLSGWNAGKESLINAHHKFPKSALAWLYEHMSEADQLLLKQRLSLPRSAGPAALARLTSNLISADYQKRKVSSDARLDDPHNNREQSSPGEEFLDLVHTIADDGAVTPRSAKMQSLAQEVVKPIYIHLKLQVLALKINEDDFVMTHGEAVEVIDKLRSAEELHYAIEPDPSKPSHSTGDVWDPSGGFHKIPVAPVHIGVAPHALAGNYEAAKREEQEQQRLHAQAEREAAQEQERAPHTGASAFMGHSERLGKATMGARAQPREGSYGWAVSHGREEYQRNLIAACYITIVDKEEFTPALIEKIMKAATLLKNDYEKMREAQFLAWQAGVRDAHLVGKAAYDNKVDELAQAVIKEG</sequence>
<dbReference type="EMBL" id="PYAW01000003">
    <property type="protein sequence ID" value="PSL46337.1"/>
    <property type="molecule type" value="Genomic_DNA"/>
</dbReference>
<feature type="compositionally biased region" description="Polar residues" evidence="1">
    <location>
        <begin position="11"/>
        <end position="20"/>
    </location>
</feature>
<feature type="region of interest" description="Disordered" evidence="1">
    <location>
        <begin position="1"/>
        <end position="20"/>
    </location>
</feature>
<dbReference type="AlphaFoldDB" id="A0A2P8HJD5"/>
<name>A0A2P8HJD5_CHINA</name>
<feature type="region of interest" description="Disordered" evidence="1">
    <location>
        <begin position="215"/>
        <end position="234"/>
    </location>
</feature>
<evidence type="ECO:0000313" key="3">
    <source>
        <dbReference type="Proteomes" id="UP000240971"/>
    </source>
</evidence>
<feature type="region of interest" description="Disordered" evidence="1">
    <location>
        <begin position="353"/>
        <end position="385"/>
    </location>
</feature>